<dbReference type="GO" id="GO:0042562">
    <property type="term" value="F:hormone binding"/>
    <property type="evidence" value="ECO:0007669"/>
    <property type="project" value="TreeGrafter"/>
</dbReference>
<evidence type="ECO:0000313" key="2">
    <source>
        <dbReference type="Proteomes" id="UP000315891"/>
    </source>
</evidence>
<dbReference type="Pfam" id="PF02423">
    <property type="entry name" value="OCD_Mu_crystall"/>
    <property type="match status" value="1"/>
</dbReference>
<dbReference type="InterPro" id="IPR023401">
    <property type="entry name" value="ODC_N"/>
</dbReference>
<dbReference type="PANTHER" id="PTHR13812:SF19">
    <property type="entry name" value="KETIMINE REDUCTASE MU-CRYSTALLIN"/>
    <property type="match status" value="1"/>
</dbReference>
<dbReference type="InterPro" id="IPR036291">
    <property type="entry name" value="NAD(P)-bd_dom_sf"/>
</dbReference>
<dbReference type="Proteomes" id="UP000315891">
    <property type="component" value="Chromosome"/>
</dbReference>
<name>A0A516V5N3_9GAMM</name>
<dbReference type="AlphaFoldDB" id="A0A516V5N3"/>
<gene>
    <name evidence="1" type="ORF">FNZ56_08060</name>
</gene>
<proteinExistence type="predicted"/>
<accession>A0A516V5N3</accession>
<dbReference type="OrthoDB" id="9809203at2"/>
<dbReference type="RefSeq" id="WP_143879344.1">
    <property type="nucleotide sequence ID" value="NZ_BAABLZ010000001.1"/>
</dbReference>
<dbReference type="EMBL" id="CP041742">
    <property type="protein sequence ID" value="QDQ73832.1"/>
    <property type="molecule type" value="Genomic_DNA"/>
</dbReference>
<keyword evidence="2" id="KW-1185">Reference proteome</keyword>
<protein>
    <submittedName>
        <fullName evidence="1">Ornithine cyclodeaminase family protein</fullName>
    </submittedName>
</protein>
<dbReference type="Gene3D" id="3.40.50.720">
    <property type="entry name" value="NAD(P)-binding Rossmann-like Domain"/>
    <property type="match status" value="1"/>
</dbReference>
<reference evidence="1 2" key="1">
    <citation type="submission" date="2019-07" db="EMBL/GenBank/DDBJ databases">
        <title>Lysobacter weifangensis sp. nov., isolated from bensulfuron-methyl contaminated farmland soil.</title>
        <authorList>
            <person name="Zhao H."/>
        </authorList>
    </citation>
    <scope>NUCLEOTIDE SEQUENCE [LARGE SCALE GENOMIC DNA]</scope>
    <source>
        <strain evidence="1 2">CC-Bw-6</strain>
    </source>
</reference>
<organism evidence="1 2">
    <name type="scientific">Pseudoluteimonas lycopersici</name>
    <dbReference type="NCBI Taxonomy" id="1324796"/>
    <lineage>
        <taxon>Bacteria</taxon>
        <taxon>Pseudomonadati</taxon>
        <taxon>Pseudomonadota</taxon>
        <taxon>Gammaproteobacteria</taxon>
        <taxon>Lysobacterales</taxon>
        <taxon>Lysobacteraceae</taxon>
        <taxon>Pseudoluteimonas</taxon>
    </lineage>
</organism>
<dbReference type="SUPFAM" id="SSF51735">
    <property type="entry name" value="NAD(P)-binding Rossmann-fold domains"/>
    <property type="match status" value="1"/>
</dbReference>
<dbReference type="Gene3D" id="3.30.1780.10">
    <property type="entry name" value="ornithine cyclodeaminase, domain 1"/>
    <property type="match status" value="1"/>
</dbReference>
<dbReference type="PANTHER" id="PTHR13812">
    <property type="entry name" value="KETIMINE REDUCTASE MU-CRYSTALLIN"/>
    <property type="match status" value="1"/>
</dbReference>
<dbReference type="InterPro" id="IPR003462">
    <property type="entry name" value="ODC_Mu_crystall"/>
</dbReference>
<sequence length="314" mass="32711">MRVIDRDEVARLLDHARGIALVRAAMIALAQGHSSQLLRGILDLGGGDAFGVMPGALDGAGFGAKIVSVFPAAAATGRSHQGVIVLFDRDSGAPACVVDAGEVTAIRTACASAVATDALARADATTLAILGSGEQAWHHALALRHVRPLSRIALWGRDGGKARELAERVSAELGVPTRVFDRVRDATRDADIVCTVTAASEPILAFDDVAAGTHVNAVGSSRAGPVEIDPRFVSRARFIPDHREGVLAQGAEFLRAKQLGLASDDDVGPDIGRVLAGTAAGRRDAREVTVYKSLGSIVQDLACAAWLRRAVAEN</sequence>
<dbReference type="GO" id="GO:0005737">
    <property type="term" value="C:cytoplasm"/>
    <property type="evidence" value="ECO:0007669"/>
    <property type="project" value="TreeGrafter"/>
</dbReference>
<dbReference type="PIRSF" id="PIRSF001439">
    <property type="entry name" value="CryM"/>
    <property type="match status" value="1"/>
</dbReference>
<evidence type="ECO:0000313" key="1">
    <source>
        <dbReference type="EMBL" id="QDQ73832.1"/>
    </source>
</evidence>